<feature type="region of interest" description="Disordered" evidence="1">
    <location>
        <begin position="552"/>
        <end position="581"/>
    </location>
</feature>
<evidence type="ECO:0000256" key="1">
    <source>
        <dbReference type="SAM" id="MobiDB-lite"/>
    </source>
</evidence>
<comment type="caution">
    <text evidence="2">The sequence shown here is derived from an EMBL/GenBank/DDBJ whole genome shotgun (WGS) entry which is preliminary data.</text>
</comment>
<organism evidence="2 3">
    <name type="scientific">Dimorphilus gyrociliatus</name>
    <dbReference type="NCBI Taxonomy" id="2664684"/>
    <lineage>
        <taxon>Eukaryota</taxon>
        <taxon>Metazoa</taxon>
        <taxon>Spiralia</taxon>
        <taxon>Lophotrochozoa</taxon>
        <taxon>Annelida</taxon>
        <taxon>Polychaeta</taxon>
        <taxon>Polychaeta incertae sedis</taxon>
        <taxon>Dinophilidae</taxon>
        <taxon>Dimorphilus</taxon>
    </lineage>
</organism>
<feature type="compositionally biased region" description="Basic and acidic residues" evidence="1">
    <location>
        <begin position="562"/>
        <end position="577"/>
    </location>
</feature>
<dbReference type="EMBL" id="CAJFCJ010000006">
    <property type="protein sequence ID" value="CAD5115220.1"/>
    <property type="molecule type" value="Genomic_DNA"/>
</dbReference>
<feature type="compositionally biased region" description="Polar residues" evidence="1">
    <location>
        <begin position="675"/>
        <end position="684"/>
    </location>
</feature>
<gene>
    <name evidence="2" type="ORF">DGYR_LOCUS3980</name>
</gene>
<feature type="region of interest" description="Disordered" evidence="1">
    <location>
        <begin position="1078"/>
        <end position="1201"/>
    </location>
</feature>
<feature type="compositionally biased region" description="Basic and acidic residues" evidence="1">
    <location>
        <begin position="426"/>
        <end position="448"/>
    </location>
</feature>
<feature type="region of interest" description="Disordered" evidence="1">
    <location>
        <begin position="332"/>
        <end position="368"/>
    </location>
</feature>
<feature type="compositionally biased region" description="Basic and acidic residues" evidence="1">
    <location>
        <begin position="335"/>
        <end position="349"/>
    </location>
</feature>
<feature type="compositionally biased region" description="Basic and acidic residues" evidence="1">
    <location>
        <begin position="358"/>
        <end position="368"/>
    </location>
</feature>
<evidence type="ECO:0000313" key="3">
    <source>
        <dbReference type="Proteomes" id="UP000549394"/>
    </source>
</evidence>
<feature type="compositionally biased region" description="Basic and acidic residues" evidence="1">
    <location>
        <begin position="1148"/>
        <end position="1159"/>
    </location>
</feature>
<feature type="compositionally biased region" description="Basic and acidic residues" evidence="1">
    <location>
        <begin position="1078"/>
        <end position="1087"/>
    </location>
</feature>
<feature type="compositionally biased region" description="Basic residues" evidence="1">
    <location>
        <begin position="410"/>
        <end position="425"/>
    </location>
</feature>
<feature type="region of interest" description="Disordered" evidence="1">
    <location>
        <begin position="395"/>
        <end position="457"/>
    </location>
</feature>
<proteinExistence type="predicted"/>
<reference evidence="2 3" key="1">
    <citation type="submission" date="2020-08" db="EMBL/GenBank/DDBJ databases">
        <authorList>
            <person name="Hejnol A."/>
        </authorList>
    </citation>
    <scope>NUCLEOTIDE SEQUENCE [LARGE SCALE GENOMIC DNA]</scope>
</reference>
<sequence>MTETQSKEYNKINQMRNLEKSDSEWLKVWKMIVRTEDDSKSKEFENWLENKWNVDYIKSSKNAVIEQRFRQKSQSLKKLFGIVNQEITFYLSDSEPLVEAICYWGVSLQDSKKQLGGFANKLGKAENGISMLRSLESALKATSNRECYVLVCKIATGKRRYVEDLDESKQELSTKFDSLCLKKTEQKDIVNSLVYVYDLKESTDVIPCDWPRQILPLYVVKLTLQNQNSLSNDVESASLWEDTLNEVSNLGIPSYFWQLLAFKIQADHQQFSSNLPRDPRIRRFIESNKEKNESTNCQAENKDFQNLDHDQAMSNRHINYTDSTNKIISEMDTQENMKERGYRSTDNGKKLSTSTWRSRRDGDYSSRRDEKTYHSQYYFDKNRFNQLGKRRSYYEDKYRRYHRDKYSSSPRRHSSRSPRSSKSKSYRNDISRPKRKNDWKSNQVDKQRKLSGSLSLKNDCEKKPEIRDIEKSNEIVLEDSHENGNLMVQPILVRQNDTIQIFYKYVLFGEGDKNKKLPEPDVLKPQTVEIDNDTTIEAFDWLDVNNVSGLGQPKIQPPTRYSHIESSKFSNDNKDEKEECADNQNKMKVLQAQRTLAQELLGKRDELPEADSEKMSESKSNKSNTIEKFKQSLRSKNPDNHLFGFQVIKSQDTNDVCNTLHENAKPVKNFLNSHNGDWLGNSQESSDDDSPRLSIELPVSSDEISQGTSNDWVELKAKQKNYENKEENEAARNVWKKFQATKFKQGEENYDITDMDISEDDESAEDFINRQKTISPLNYCSYFTLEKIAKKQVNLASLLEKSRSLITSQSSELILEICNLDKRIALLQDELKKIDPMKITNMYSRLKDDALLESEREAVTTYDSTFMLYSRFRIPESDMSKLIEIRRYLSLAISQKSHNVEKLRTERKIILEKYCDKTTNAKKIMESIKETLIYYISVQKALDKMEYSCFRSFFIDDDEDVSKFRKTMVFHQLYAYVNYHDALNDFLNPDETGDKVCSVKRGNQATLENIVQSSLKAVEMALEVNNQVQSPIPTIVGSKIVTKEKVHDSLKDVNYSNKKIANWKKKYIIKANADITRRNEKEPESVEQRQAIESPPTDQPSKIEPTIRIPPQKLSFTKKQRESPPPDVVPAKRRRLPGPPSIWNSTVHLEDSKHSRDLQRNATFQNIKTKAVAPIGDYKRKDEKHHTNSEIAAPSHQEYRR</sequence>
<accession>A0A7I8VGA5</accession>
<feature type="region of interest" description="Disordered" evidence="1">
    <location>
        <begin position="601"/>
        <end position="626"/>
    </location>
</feature>
<protein>
    <submittedName>
        <fullName evidence="2">DgyrCDS4214</fullName>
    </submittedName>
</protein>
<feature type="compositionally biased region" description="Basic and acidic residues" evidence="1">
    <location>
        <begin position="300"/>
        <end position="309"/>
    </location>
</feature>
<keyword evidence="3" id="KW-1185">Reference proteome</keyword>
<feature type="region of interest" description="Disordered" evidence="1">
    <location>
        <begin position="675"/>
        <end position="694"/>
    </location>
</feature>
<dbReference type="AlphaFoldDB" id="A0A7I8VGA5"/>
<name>A0A7I8VGA5_9ANNE</name>
<feature type="compositionally biased region" description="Basic and acidic residues" evidence="1">
    <location>
        <begin position="1177"/>
        <end position="1188"/>
    </location>
</feature>
<feature type="region of interest" description="Disordered" evidence="1">
    <location>
        <begin position="287"/>
        <end position="309"/>
    </location>
</feature>
<evidence type="ECO:0000313" key="2">
    <source>
        <dbReference type="EMBL" id="CAD5115220.1"/>
    </source>
</evidence>
<dbReference type="Proteomes" id="UP000549394">
    <property type="component" value="Unassembled WGS sequence"/>
</dbReference>